<dbReference type="PANTHER" id="PTHR22602:SF0">
    <property type="entry name" value="TRANSFERASE CAF17, MITOCHONDRIAL-RELATED"/>
    <property type="match status" value="1"/>
</dbReference>
<name>I0IDS3_PHYMF</name>
<dbReference type="InterPro" id="IPR017703">
    <property type="entry name" value="YgfZ/GCV_T_CS"/>
</dbReference>
<dbReference type="AlphaFoldDB" id="I0IDS3"/>
<keyword evidence="5" id="KW-1185">Reference proteome</keyword>
<dbReference type="NCBIfam" id="TIGR03317">
    <property type="entry name" value="ygfZ_signature"/>
    <property type="match status" value="1"/>
</dbReference>
<dbReference type="PIRSF" id="PIRSF006487">
    <property type="entry name" value="GcvT"/>
    <property type="match status" value="1"/>
</dbReference>
<dbReference type="PANTHER" id="PTHR22602">
    <property type="entry name" value="TRANSFERASE CAF17, MITOCHONDRIAL-RELATED"/>
    <property type="match status" value="1"/>
</dbReference>
<feature type="domain" description="GCVT N-terminal" evidence="2">
    <location>
        <begin position="42"/>
        <end position="222"/>
    </location>
</feature>
<dbReference type="Gene3D" id="3.30.1360.120">
    <property type="entry name" value="Probable tRNA modification gtpase trme, domain 1"/>
    <property type="match status" value="1"/>
</dbReference>
<evidence type="ECO:0000259" key="2">
    <source>
        <dbReference type="Pfam" id="PF01571"/>
    </source>
</evidence>
<keyword evidence="1" id="KW-0809">Transit peptide</keyword>
<protein>
    <recommendedName>
        <fullName evidence="6">Aminomethyltransferase folate-binding domain-containing protein</fullName>
    </recommendedName>
</protein>
<gene>
    <name evidence="4" type="ordered locus">PSMK_12520</name>
</gene>
<dbReference type="eggNOG" id="COG0404">
    <property type="taxonomic scope" value="Bacteria"/>
</dbReference>
<evidence type="ECO:0000259" key="3">
    <source>
        <dbReference type="Pfam" id="PF08669"/>
    </source>
</evidence>
<dbReference type="STRING" id="1142394.PSMK_12520"/>
<dbReference type="EMBL" id="AP012338">
    <property type="protein sequence ID" value="BAM03411.1"/>
    <property type="molecule type" value="Genomic_DNA"/>
</dbReference>
<dbReference type="SUPFAM" id="SSF103025">
    <property type="entry name" value="Folate-binding domain"/>
    <property type="match status" value="1"/>
</dbReference>
<dbReference type="InterPro" id="IPR027266">
    <property type="entry name" value="TrmE/GcvT-like"/>
</dbReference>
<sequence>MAAAPLQPVLESLGAELSAWGPPLDPQRPEGGPFVVQSFGETPAEYAAIKRHAGLFPVPGRTLLEVTGGDARDLLNRLATQDLLTPEDGAAVRTLFLGSRGLILADAFALLGEGRVLLDLDTHDAAETLGRLEAARFAEDVAFAAADPPRVPLMLLGPAAAAGLRAAGAEDAAALPPGRFAEATVAGHTLLVHRGTDAGVPSFRLHPTGAGAAAVFAALLAALGYAGEPADAADPAAAAARRRAGLRGRPVGWEAFNTARVEAGQPLFHLDYGPGNLVAEAQLVEEAVSFTKGCYPGQEAVARMKNLGHPKKLLVRLEVEEDDRLPSAGTEVLDPSDPGRVIGAVTSSTPSPLRGGRAVALAVVRWGRHKPGQEVRVAADAGLCAAVVQPLR</sequence>
<feature type="domain" description="Aminomethyltransferase C-terminal" evidence="3">
    <location>
        <begin position="314"/>
        <end position="388"/>
    </location>
</feature>
<dbReference type="KEGG" id="phm:PSMK_12520"/>
<dbReference type="Pfam" id="PF01571">
    <property type="entry name" value="GCV_T"/>
    <property type="match status" value="1"/>
</dbReference>
<dbReference type="InterPro" id="IPR045179">
    <property type="entry name" value="YgfZ/GcvT"/>
</dbReference>
<dbReference type="SUPFAM" id="SSF101790">
    <property type="entry name" value="Aminomethyltransferase beta-barrel domain"/>
    <property type="match status" value="1"/>
</dbReference>
<dbReference type="InterPro" id="IPR006222">
    <property type="entry name" value="GCVT_N"/>
</dbReference>
<evidence type="ECO:0000256" key="1">
    <source>
        <dbReference type="ARBA" id="ARBA00022946"/>
    </source>
</evidence>
<dbReference type="GO" id="GO:0016226">
    <property type="term" value="P:iron-sulfur cluster assembly"/>
    <property type="evidence" value="ECO:0007669"/>
    <property type="project" value="TreeGrafter"/>
</dbReference>
<dbReference type="HOGENOM" id="CLU_007884_6_3_0"/>
<dbReference type="RefSeq" id="WP_014436630.1">
    <property type="nucleotide sequence ID" value="NC_017080.1"/>
</dbReference>
<reference evidence="4 5" key="1">
    <citation type="submission" date="2012-02" db="EMBL/GenBank/DDBJ databases">
        <title>Complete genome sequence of Phycisphaera mikurensis NBRC 102666.</title>
        <authorList>
            <person name="Ankai A."/>
            <person name="Hosoyama A."/>
            <person name="Terui Y."/>
            <person name="Sekine M."/>
            <person name="Fukai R."/>
            <person name="Kato Y."/>
            <person name="Nakamura S."/>
            <person name="Yamada-Narita S."/>
            <person name="Kawakoshi A."/>
            <person name="Fukunaga Y."/>
            <person name="Yamazaki S."/>
            <person name="Fujita N."/>
        </authorList>
    </citation>
    <scope>NUCLEOTIDE SEQUENCE [LARGE SCALE GENOMIC DNA]</scope>
    <source>
        <strain evidence="5">NBRC 102666 / KCTC 22515 / FYK2301M01</strain>
    </source>
</reference>
<organism evidence="4 5">
    <name type="scientific">Phycisphaera mikurensis (strain NBRC 102666 / KCTC 22515 / FYK2301M01)</name>
    <dbReference type="NCBI Taxonomy" id="1142394"/>
    <lineage>
        <taxon>Bacteria</taxon>
        <taxon>Pseudomonadati</taxon>
        <taxon>Planctomycetota</taxon>
        <taxon>Phycisphaerae</taxon>
        <taxon>Phycisphaerales</taxon>
        <taxon>Phycisphaeraceae</taxon>
        <taxon>Phycisphaera</taxon>
    </lineage>
</organism>
<evidence type="ECO:0000313" key="4">
    <source>
        <dbReference type="EMBL" id="BAM03411.1"/>
    </source>
</evidence>
<dbReference type="InterPro" id="IPR013977">
    <property type="entry name" value="GcvT_C"/>
</dbReference>
<dbReference type="Pfam" id="PF08669">
    <property type="entry name" value="GCV_T_C"/>
    <property type="match status" value="1"/>
</dbReference>
<accession>I0IDS3</accession>
<evidence type="ECO:0000313" key="5">
    <source>
        <dbReference type="Proteomes" id="UP000007881"/>
    </source>
</evidence>
<proteinExistence type="predicted"/>
<evidence type="ECO:0008006" key="6">
    <source>
        <dbReference type="Google" id="ProtNLM"/>
    </source>
</evidence>
<dbReference type="Proteomes" id="UP000007881">
    <property type="component" value="Chromosome"/>
</dbReference>
<dbReference type="InterPro" id="IPR029043">
    <property type="entry name" value="GcvT/YgfZ_C"/>
</dbReference>